<name>A0A8T8I2P7_9PSEU</name>
<dbReference type="Proteomes" id="UP001195724">
    <property type="component" value="Unassembled WGS sequence"/>
</dbReference>
<dbReference type="GO" id="GO:0009306">
    <property type="term" value="P:protein secretion"/>
    <property type="evidence" value="ECO:0007669"/>
    <property type="project" value="InterPro"/>
</dbReference>
<evidence type="ECO:0000313" key="1">
    <source>
        <dbReference type="EMBL" id="MBM7811023.1"/>
    </source>
</evidence>
<gene>
    <name evidence="2" type="ORF">J7S33_09745</name>
    <name evidence="1" type="ORF">JOE68_001888</name>
</gene>
<dbReference type="Pfam" id="PF10824">
    <property type="entry name" value="T7SS_ESX_EspC"/>
    <property type="match status" value="1"/>
</dbReference>
<sequence>MNQGYGVLVEELRGHADRLRGVQDQLHQALDAAQQVSLSGQAYGKLCRMLPPMMVLIANGGVHAVAEAAEAVDRTALTVKRTADEYEAVDQANAGAFRGSAG</sequence>
<protein>
    <submittedName>
        <fullName evidence="2">ESX-1 secretion-associated protein</fullName>
    </submittedName>
    <submittedName>
        <fullName evidence="1">Uncharacterized protein YukE</fullName>
    </submittedName>
</protein>
<reference evidence="1 4" key="1">
    <citation type="submission" date="2021-01" db="EMBL/GenBank/DDBJ databases">
        <title>Sequencing the genomes of 1000 actinobacteria strains.</title>
        <authorList>
            <person name="Klenk H.-P."/>
        </authorList>
    </citation>
    <scope>NUCLEOTIDE SEQUENCE [LARGE SCALE GENOMIC DNA]</scope>
    <source>
        <strain evidence="1 4">DSM 44581</strain>
    </source>
</reference>
<dbReference type="RefSeq" id="WP_204841914.1">
    <property type="nucleotide sequence ID" value="NZ_JAFBCL010000001.1"/>
</dbReference>
<dbReference type="AlphaFoldDB" id="A0A8T8I2P7"/>
<dbReference type="EMBL" id="JAFBCL010000001">
    <property type="protein sequence ID" value="MBM7811023.1"/>
    <property type="molecule type" value="Genomic_DNA"/>
</dbReference>
<accession>A0A8T8I2P7</accession>
<evidence type="ECO:0000313" key="4">
    <source>
        <dbReference type="Proteomes" id="UP001195724"/>
    </source>
</evidence>
<evidence type="ECO:0000313" key="3">
    <source>
        <dbReference type="Proteomes" id="UP000671828"/>
    </source>
</evidence>
<dbReference type="InterPro" id="IPR022536">
    <property type="entry name" value="EspC"/>
</dbReference>
<reference evidence="2" key="2">
    <citation type="submission" date="2021-04" db="EMBL/GenBank/DDBJ databases">
        <title>Saccharothrix algeriensis WGS.</title>
        <authorList>
            <person name="Stuskova K."/>
            <person name="Hakalova E."/>
            <person name="Tebbal A.B."/>
            <person name="Eichmeier A."/>
        </authorList>
    </citation>
    <scope>NUCLEOTIDE SEQUENCE</scope>
    <source>
        <strain evidence="2">NRRL B-24137</strain>
    </source>
</reference>
<dbReference type="EMBL" id="CP072788">
    <property type="protein sequence ID" value="QTR04987.1"/>
    <property type="molecule type" value="Genomic_DNA"/>
</dbReference>
<keyword evidence="4" id="KW-1185">Reference proteome</keyword>
<dbReference type="Proteomes" id="UP000671828">
    <property type="component" value="Chromosome"/>
</dbReference>
<proteinExistence type="predicted"/>
<organism evidence="2 3">
    <name type="scientific">Saccharothrix algeriensis</name>
    <dbReference type="NCBI Taxonomy" id="173560"/>
    <lineage>
        <taxon>Bacteria</taxon>
        <taxon>Bacillati</taxon>
        <taxon>Actinomycetota</taxon>
        <taxon>Actinomycetes</taxon>
        <taxon>Pseudonocardiales</taxon>
        <taxon>Pseudonocardiaceae</taxon>
        <taxon>Saccharothrix</taxon>
    </lineage>
</organism>
<evidence type="ECO:0000313" key="2">
    <source>
        <dbReference type="EMBL" id="QTR04987.1"/>
    </source>
</evidence>